<evidence type="ECO:0000313" key="1">
    <source>
        <dbReference type="EMBL" id="URD87968.1"/>
    </source>
</evidence>
<gene>
    <name evidence="1" type="ORF">MUK42_19946</name>
</gene>
<dbReference type="Proteomes" id="UP001055439">
    <property type="component" value="Chromosome 2"/>
</dbReference>
<keyword evidence="2" id="KW-1185">Reference proteome</keyword>
<protein>
    <submittedName>
        <fullName evidence="1">Uncharacterized protein</fullName>
    </submittedName>
</protein>
<evidence type="ECO:0000313" key="2">
    <source>
        <dbReference type="Proteomes" id="UP001055439"/>
    </source>
</evidence>
<accession>A0A9E7F2S7</accession>
<organism evidence="1 2">
    <name type="scientific">Musa troglodytarum</name>
    <name type="common">fe'i banana</name>
    <dbReference type="NCBI Taxonomy" id="320322"/>
    <lineage>
        <taxon>Eukaryota</taxon>
        <taxon>Viridiplantae</taxon>
        <taxon>Streptophyta</taxon>
        <taxon>Embryophyta</taxon>
        <taxon>Tracheophyta</taxon>
        <taxon>Spermatophyta</taxon>
        <taxon>Magnoliopsida</taxon>
        <taxon>Liliopsida</taxon>
        <taxon>Zingiberales</taxon>
        <taxon>Musaceae</taxon>
        <taxon>Musa</taxon>
    </lineage>
</organism>
<proteinExistence type="predicted"/>
<dbReference type="EMBL" id="CP097504">
    <property type="protein sequence ID" value="URD87968.1"/>
    <property type="molecule type" value="Genomic_DNA"/>
</dbReference>
<dbReference type="AlphaFoldDB" id="A0A9E7F2S7"/>
<sequence length="81" mass="9251">MGSTVMRLHRLVAWNPEPGTGGTSLELSTKMVLIEQVLHSTRQHALDSEKLHEIDKPTYHCANECIVFLLQMQLTQNYCKK</sequence>
<reference evidence="1" key="1">
    <citation type="submission" date="2022-05" db="EMBL/GenBank/DDBJ databases">
        <title>The Musa troglodytarum L. genome provides insights into the mechanism of non-climacteric behaviour and enrichment of carotenoids.</title>
        <authorList>
            <person name="Wang J."/>
        </authorList>
    </citation>
    <scope>NUCLEOTIDE SEQUENCE</scope>
    <source>
        <tissue evidence="1">Leaf</tissue>
    </source>
</reference>
<name>A0A9E7F2S7_9LILI</name>